<feature type="transmembrane region" description="Helical" evidence="6">
    <location>
        <begin position="67"/>
        <end position="85"/>
    </location>
</feature>
<dbReference type="Proteomes" id="UP001165289">
    <property type="component" value="Unassembled WGS sequence"/>
</dbReference>
<evidence type="ECO:0000256" key="2">
    <source>
        <dbReference type="ARBA" id="ARBA00010596"/>
    </source>
</evidence>
<proteinExistence type="inferred from homology"/>
<evidence type="ECO:0000256" key="4">
    <source>
        <dbReference type="ARBA" id="ARBA00022989"/>
    </source>
</evidence>
<comment type="subcellular location">
    <subcellularLocation>
        <location evidence="6">Golgi apparatus membrane</location>
        <topology evidence="6">Multi-pass membrane protein</topology>
    </subcellularLocation>
    <subcellularLocation>
        <location evidence="1">Membrane</location>
        <topology evidence="1">Multi-pass membrane protein</topology>
    </subcellularLocation>
</comment>
<evidence type="ECO:0000313" key="9">
    <source>
        <dbReference type="Proteomes" id="UP001165289"/>
    </source>
</evidence>
<evidence type="ECO:0000256" key="6">
    <source>
        <dbReference type="RuleBase" id="RU361264"/>
    </source>
</evidence>
<gene>
    <name evidence="8" type="ORF">LOD99_12637</name>
</gene>
<sequence length="198" mass="21522">MEFNTQYSNQIPVSDFVSSPSTHSSFTDEDSILEELGIDFSLIINRTKQVINPIMDSPVSFSKEADLVGPLVLCLLLGSILLLGGKSHFGYIYGISILSCLGIYLLLGGLAPQTPNFMLVVSVLGYSILPILLLATLGIFISINSYAFGSLITLIIVLWCTLSSSRIFAHSLDMKSQQLLIAYPCGLVYGIFALLTIF</sequence>
<dbReference type="GO" id="GO:0006888">
    <property type="term" value="P:endoplasmic reticulum to Golgi vesicle-mediated transport"/>
    <property type="evidence" value="ECO:0007669"/>
    <property type="project" value="InterPro"/>
</dbReference>
<keyword evidence="9" id="KW-1185">Reference proteome</keyword>
<evidence type="ECO:0000256" key="3">
    <source>
        <dbReference type="ARBA" id="ARBA00022692"/>
    </source>
</evidence>
<protein>
    <recommendedName>
        <fullName evidence="6">Protein YIPF</fullName>
    </recommendedName>
</protein>
<evidence type="ECO:0000256" key="1">
    <source>
        <dbReference type="ARBA" id="ARBA00004141"/>
    </source>
</evidence>
<dbReference type="AlphaFoldDB" id="A0AAV7JCU0"/>
<dbReference type="PANTHER" id="PTHR21236:SF2">
    <property type="entry name" value="PROTEIN YIPF"/>
    <property type="match status" value="1"/>
</dbReference>
<feature type="transmembrane region" description="Helical" evidence="6">
    <location>
        <begin position="117"/>
        <end position="141"/>
    </location>
</feature>
<feature type="domain" description="Yip1" evidence="7">
    <location>
        <begin position="64"/>
        <end position="194"/>
    </location>
</feature>
<keyword evidence="5 6" id="KW-0472">Membrane</keyword>
<accession>A0AAV7JCU0</accession>
<reference evidence="8 9" key="1">
    <citation type="journal article" date="2023" name="BMC Biol.">
        <title>The compact genome of the sponge Oopsacas minuta (Hexactinellida) is lacking key metazoan core genes.</title>
        <authorList>
            <person name="Santini S."/>
            <person name="Schenkelaars Q."/>
            <person name="Jourda C."/>
            <person name="Duchesne M."/>
            <person name="Belahbib H."/>
            <person name="Rocher C."/>
            <person name="Selva M."/>
            <person name="Riesgo A."/>
            <person name="Vervoort M."/>
            <person name="Leys S.P."/>
            <person name="Kodjabachian L."/>
            <person name="Le Bivic A."/>
            <person name="Borchiellini C."/>
            <person name="Claverie J.M."/>
            <person name="Renard E."/>
        </authorList>
    </citation>
    <scope>NUCLEOTIDE SEQUENCE [LARGE SCALE GENOMIC DNA]</scope>
    <source>
        <strain evidence="8">SPO-2</strain>
    </source>
</reference>
<comment type="caution">
    <text evidence="8">The sequence shown here is derived from an EMBL/GenBank/DDBJ whole genome shotgun (WGS) entry which is preliminary data.</text>
</comment>
<dbReference type="GO" id="GO:0005802">
    <property type="term" value="C:trans-Golgi network"/>
    <property type="evidence" value="ECO:0007669"/>
    <property type="project" value="TreeGrafter"/>
</dbReference>
<dbReference type="Pfam" id="PF04893">
    <property type="entry name" value="Yip1"/>
    <property type="match status" value="1"/>
</dbReference>
<keyword evidence="4 6" id="KW-1133">Transmembrane helix</keyword>
<comment type="similarity">
    <text evidence="2 6">Belongs to the YIP1 family.</text>
</comment>
<dbReference type="GO" id="GO:0048280">
    <property type="term" value="P:vesicle fusion with Golgi apparatus"/>
    <property type="evidence" value="ECO:0007669"/>
    <property type="project" value="TreeGrafter"/>
</dbReference>
<keyword evidence="3 6" id="KW-0812">Transmembrane</keyword>
<evidence type="ECO:0000256" key="5">
    <source>
        <dbReference type="ARBA" id="ARBA00023136"/>
    </source>
</evidence>
<feature type="transmembrane region" description="Helical" evidence="6">
    <location>
        <begin position="147"/>
        <end position="168"/>
    </location>
</feature>
<feature type="transmembrane region" description="Helical" evidence="6">
    <location>
        <begin position="91"/>
        <end position="110"/>
    </location>
</feature>
<dbReference type="InterPro" id="IPR006977">
    <property type="entry name" value="Yip1_dom"/>
</dbReference>
<feature type="transmembrane region" description="Helical" evidence="6">
    <location>
        <begin position="180"/>
        <end position="197"/>
    </location>
</feature>
<dbReference type="EMBL" id="JAKMXF010000354">
    <property type="protein sequence ID" value="KAI6646516.1"/>
    <property type="molecule type" value="Genomic_DNA"/>
</dbReference>
<name>A0AAV7JCU0_9METZ</name>
<dbReference type="PANTHER" id="PTHR21236">
    <property type="entry name" value="GOLGI MEMBRANE PROTEIN YIP1"/>
    <property type="match status" value="1"/>
</dbReference>
<dbReference type="GO" id="GO:0000139">
    <property type="term" value="C:Golgi membrane"/>
    <property type="evidence" value="ECO:0007669"/>
    <property type="project" value="UniProtKB-SubCell"/>
</dbReference>
<organism evidence="8 9">
    <name type="scientific">Oopsacas minuta</name>
    <dbReference type="NCBI Taxonomy" id="111878"/>
    <lineage>
        <taxon>Eukaryota</taxon>
        <taxon>Metazoa</taxon>
        <taxon>Porifera</taxon>
        <taxon>Hexactinellida</taxon>
        <taxon>Hexasterophora</taxon>
        <taxon>Lyssacinosida</taxon>
        <taxon>Leucopsacidae</taxon>
        <taxon>Oopsacas</taxon>
    </lineage>
</organism>
<evidence type="ECO:0000313" key="8">
    <source>
        <dbReference type="EMBL" id="KAI6646516.1"/>
    </source>
</evidence>
<dbReference type="InterPro" id="IPR045231">
    <property type="entry name" value="Yip1/4-like"/>
</dbReference>
<evidence type="ECO:0000259" key="7">
    <source>
        <dbReference type="Pfam" id="PF04893"/>
    </source>
</evidence>